<dbReference type="Proteomes" id="UP000620124">
    <property type="component" value="Unassembled WGS sequence"/>
</dbReference>
<feature type="region of interest" description="Disordered" evidence="1">
    <location>
        <begin position="58"/>
        <end position="97"/>
    </location>
</feature>
<evidence type="ECO:0000256" key="1">
    <source>
        <dbReference type="SAM" id="MobiDB-lite"/>
    </source>
</evidence>
<feature type="compositionally biased region" description="Basic and acidic residues" evidence="1">
    <location>
        <begin position="72"/>
        <end position="97"/>
    </location>
</feature>
<accession>A0A8H6Z0Q0</accession>
<sequence length="179" mass="19955">MYDAHLFGWVVVSGVLPYSTSSLQFLTSPPFTPNFRLPTRSSTPQVRFEAAENALEKPEAGLQEAKQSARSLDVKAEQADSERQQLAAEKERDGWEAKAEEPPVLLCFYTGINPPTQQTIEEKYRPAKAELDKLVAEMEGSDHLSILRPPSDSSAAGATYNCHYIPIDTVELAESRWDR</sequence>
<dbReference type="OrthoDB" id="128924at2759"/>
<evidence type="ECO:0000313" key="2">
    <source>
        <dbReference type="EMBL" id="KAF7368497.1"/>
    </source>
</evidence>
<organism evidence="2 3">
    <name type="scientific">Mycena venus</name>
    <dbReference type="NCBI Taxonomy" id="2733690"/>
    <lineage>
        <taxon>Eukaryota</taxon>
        <taxon>Fungi</taxon>
        <taxon>Dikarya</taxon>
        <taxon>Basidiomycota</taxon>
        <taxon>Agaricomycotina</taxon>
        <taxon>Agaricomycetes</taxon>
        <taxon>Agaricomycetidae</taxon>
        <taxon>Agaricales</taxon>
        <taxon>Marasmiineae</taxon>
        <taxon>Mycenaceae</taxon>
        <taxon>Mycena</taxon>
    </lineage>
</organism>
<dbReference type="AlphaFoldDB" id="A0A8H6Z0Q0"/>
<dbReference type="EMBL" id="JACAZI010000002">
    <property type="protein sequence ID" value="KAF7368497.1"/>
    <property type="molecule type" value="Genomic_DNA"/>
</dbReference>
<gene>
    <name evidence="2" type="ORF">MVEN_00172900</name>
</gene>
<protein>
    <submittedName>
        <fullName evidence="2">Uncharacterized protein</fullName>
    </submittedName>
</protein>
<evidence type="ECO:0000313" key="3">
    <source>
        <dbReference type="Proteomes" id="UP000620124"/>
    </source>
</evidence>
<reference evidence="2" key="1">
    <citation type="submission" date="2020-05" db="EMBL/GenBank/DDBJ databases">
        <title>Mycena genomes resolve the evolution of fungal bioluminescence.</title>
        <authorList>
            <person name="Tsai I.J."/>
        </authorList>
    </citation>
    <scope>NUCLEOTIDE SEQUENCE</scope>
    <source>
        <strain evidence="2">CCC161011</strain>
    </source>
</reference>
<keyword evidence="3" id="KW-1185">Reference proteome</keyword>
<name>A0A8H6Z0Q0_9AGAR</name>
<proteinExistence type="predicted"/>
<comment type="caution">
    <text evidence="2">The sequence shown here is derived from an EMBL/GenBank/DDBJ whole genome shotgun (WGS) entry which is preliminary data.</text>
</comment>